<organism evidence="1 2">
    <name type="scientific">Botryobasidium botryosum (strain FD-172 SS1)</name>
    <dbReference type="NCBI Taxonomy" id="930990"/>
    <lineage>
        <taxon>Eukaryota</taxon>
        <taxon>Fungi</taxon>
        <taxon>Dikarya</taxon>
        <taxon>Basidiomycota</taxon>
        <taxon>Agaricomycotina</taxon>
        <taxon>Agaricomycetes</taxon>
        <taxon>Cantharellales</taxon>
        <taxon>Botryobasidiaceae</taxon>
        <taxon>Botryobasidium</taxon>
    </lineage>
</organism>
<evidence type="ECO:0000313" key="1">
    <source>
        <dbReference type="EMBL" id="KDQ08704.1"/>
    </source>
</evidence>
<evidence type="ECO:0000313" key="2">
    <source>
        <dbReference type="Proteomes" id="UP000027195"/>
    </source>
</evidence>
<dbReference type="STRING" id="930990.A0A067LZI8"/>
<keyword evidence="2" id="KW-1185">Reference proteome</keyword>
<accession>A0A067LZI8</accession>
<dbReference type="InParanoid" id="A0A067LZI8"/>
<dbReference type="EMBL" id="KL198087">
    <property type="protein sequence ID" value="KDQ08704.1"/>
    <property type="molecule type" value="Genomic_DNA"/>
</dbReference>
<sequence>MGFDESLREWRGRHIAYWQERGGSGYEWDRYTDGFTKGWRDAANGKPRLPKLSRENNLKYLFFLAGQCGNEQAKNQSRAEHLVAHGPSDHLWQFDHGYSEAITAFQEQ</sequence>
<reference evidence="2" key="1">
    <citation type="journal article" date="2014" name="Proc. Natl. Acad. Sci. U.S.A.">
        <title>Extensive sampling of basidiomycete genomes demonstrates inadequacy of the white-rot/brown-rot paradigm for wood decay fungi.</title>
        <authorList>
            <person name="Riley R."/>
            <person name="Salamov A.A."/>
            <person name="Brown D.W."/>
            <person name="Nagy L.G."/>
            <person name="Floudas D."/>
            <person name="Held B.W."/>
            <person name="Levasseur A."/>
            <person name="Lombard V."/>
            <person name="Morin E."/>
            <person name="Otillar R."/>
            <person name="Lindquist E.A."/>
            <person name="Sun H."/>
            <person name="LaButti K.M."/>
            <person name="Schmutz J."/>
            <person name="Jabbour D."/>
            <person name="Luo H."/>
            <person name="Baker S.E."/>
            <person name="Pisabarro A.G."/>
            <person name="Walton J.D."/>
            <person name="Blanchette R.A."/>
            <person name="Henrissat B."/>
            <person name="Martin F."/>
            <person name="Cullen D."/>
            <person name="Hibbett D.S."/>
            <person name="Grigoriev I.V."/>
        </authorList>
    </citation>
    <scope>NUCLEOTIDE SEQUENCE [LARGE SCALE GENOMIC DNA]</scope>
    <source>
        <strain evidence="2">FD-172 SS1</strain>
    </source>
</reference>
<protein>
    <submittedName>
        <fullName evidence="1">Uncharacterized protein</fullName>
    </submittedName>
</protein>
<dbReference type="Proteomes" id="UP000027195">
    <property type="component" value="Unassembled WGS sequence"/>
</dbReference>
<dbReference type="AlphaFoldDB" id="A0A067LZI8"/>
<proteinExistence type="predicted"/>
<name>A0A067LZI8_BOTB1</name>
<dbReference type="HOGENOM" id="CLU_2426981_0_0_1"/>
<gene>
    <name evidence="1" type="ORF">BOTBODRAFT_191580</name>
</gene>